<evidence type="ECO:0000256" key="1">
    <source>
        <dbReference type="ARBA" id="ARBA00004202"/>
    </source>
</evidence>
<comment type="subcellular location">
    <subcellularLocation>
        <location evidence="1">Cell membrane</location>
        <topology evidence="1">Peripheral membrane protein</topology>
    </subcellularLocation>
</comment>
<protein>
    <submittedName>
        <fullName evidence="9">AAA family ATPase</fullName>
    </submittedName>
</protein>
<feature type="domain" description="AAA+ ATPase" evidence="8">
    <location>
        <begin position="47"/>
        <end position="225"/>
    </location>
</feature>
<evidence type="ECO:0000313" key="10">
    <source>
        <dbReference type="Proteomes" id="UP000318102"/>
    </source>
</evidence>
<keyword evidence="3" id="KW-1003">Cell membrane</keyword>
<dbReference type="InterPro" id="IPR003959">
    <property type="entry name" value="ATPase_AAA_core"/>
</dbReference>
<name>A0A559IKL7_9BACL</name>
<dbReference type="SUPFAM" id="SSF52540">
    <property type="entry name" value="P-loop containing nucleoside triphosphate hydrolases"/>
    <property type="match status" value="1"/>
</dbReference>
<evidence type="ECO:0000256" key="5">
    <source>
        <dbReference type="ARBA" id="ARBA00023004"/>
    </source>
</evidence>
<evidence type="ECO:0000256" key="4">
    <source>
        <dbReference type="ARBA" id="ARBA00022496"/>
    </source>
</evidence>
<dbReference type="PANTHER" id="PTHR42771:SF2">
    <property type="entry name" value="IRON(3+)-HYDROXAMATE IMPORT ATP-BINDING PROTEIN FHUC"/>
    <property type="match status" value="1"/>
</dbReference>
<keyword evidence="2" id="KW-0813">Transport</keyword>
<evidence type="ECO:0000256" key="2">
    <source>
        <dbReference type="ARBA" id="ARBA00022448"/>
    </source>
</evidence>
<proteinExistence type="predicted"/>
<evidence type="ECO:0000256" key="6">
    <source>
        <dbReference type="ARBA" id="ARBA00023065"/>
    </source>
</evidence>
<dbReference type="EMBL" id="VNJK01000003">
    <property type="protein sequence ID" value="TVX88204.1"/>
    <property type="molecule type" value="Genomic_DNA"/>
</dbReference>
<dbReference type="AlphaFoldDB" id="A0A559IKL7"/>
<evidence type="ECO:0000256" key="7">
    <source>
        <dbReference type="ARBA" id="ARBA00023136"/>
    </source>
</evidence>
<evidence type="ECO:0000313" key="9">
    <source>
        <dbReference type="EMBL" id="TVX88204.1"/>
    </source>
</evidence>
<dbReference type="InterPro" id="IPR027417">
    <property type="entry name" value="P-loop_NTPase"/>
</dbReference>
<dbReference type="GO" id="GO:0006302">
    <property type="term" value="P:double-strand break repair"/>
    <property type="evidence" value="ECO:0007669"/>
    <property type="project" value="InterPro"/>
</dbReference>
<keyword evidence="7" id="KW-0472">Membrane</keyword>
<dbReference type="GO" id="GO:0006826">
    <property type="term" value="P:iron ion transport"/>
    <property type="evidence" value="ECO:0007669"/>
    <property type="project" value="UniProtKB-KW"/>
</dbReference>
<dbReference type="GO" id="GO:0005524">
    <property type="term" value="F:ATP binding"/>
    <property type="evidence" value="ECO:0007669"/>
    <property type="project" value="InterPro"/>
</dbReference>
<sequence length="262" mass="29951">MARWERHMGGNTMYVSQISLNREQVPSFHSYPFDLEVVRSFTTLKFQQPVTFLVGENGTGKSTLLEAMAIAMGFNPEGGSLNMRFQTESSHSELYQYMRVGKKAPYAKDGFFLRAESYYNVASHIDQLDREEGPGMPIRYSYGGKSLHEQSHGEAFWSTFLHRFGGNGLYMLDEPEAALSPLRQMSFLARMHQLVKDNSQFIIATHSPILMSYPDADIITLDRGELRKVALEETDHFAITHSFMTGRERMLRELLQDEEQNG</sequence>
<dbReference type="SMART" id="SM00382">
    <property type="entry name" value="AAA"/>
    <property type="match status" value="1"/>
</dbReference>
<dbReference type="InterPro" id="IPR051535">
    <property type="entry name" value="Siderophore_ABC-ATPase"/>
</dbReference>
<dbReference type="InterPro" id="IPR003593">
    <property type="entry name" value="AAA+_ATPase"/>
</dbReference>
<keyword evidence="10" id="KW-1185">Reference proteome</keyword>
<accession>A0A559IKL7</accession>
<dbReference type="GO" id="GO:0016887">
    <property type="term" value="F:ATP hydrolysis activity"/>
    <property type="evidence" value="ECO:0007669"/>
    <property type="project" value="InterPro"/>
</dbReference>
<reference evidence="9 10" key="1">
    <citation type="submission" date="2019-07" db="EMBL/GenBank/DDBJ databases">
        <authorList>
            <person name="Kim J."/>
        </authorList>
    </citation>
    <scope>NUCLEOTIDE SEQUENCE [LARGE SCALE GENOMIC DNA]</scope>
    <source>
        <strain evidence="9 10">N4</strain>
    </source>
</reference>
<gene>
    <name evidence="9" type="ORF">FPZ44_20080</name>
</gene>
<dbReference type="Gene3D" id="3.40.50.300">
    <property type="entry name" value="P-loop containing nucleotide triphosphate hydrolases"/>
    <property type="match status" value="2"/>
</dbReference>
<keyword evidence="4" id="KW-0410">Iron transport</keyword>
<dbReference type="Pfam" id="PF13476">
    <property type="entry name" value="AAA_23"/>
    <property type="match status" value="1"/>
</dbReference>
<organism evidence="9 10">
    <name type="scientific">Paenibacillus agilis</name>
    <dbReference type="NCBI Taxonomy" id="3020863"/>
    <lineage>
        <taxon>Bacteria</taxon>
        <taxon>Bacillati</taxon>
        <taxon>Bacillota</taxon>
        <taxon>Bacilli</taxon>
        <taxon>Bacillales</taxon>
        <taxon>Paenibacillaceae</taxon>
        <taxon>Paenibacillus</taxon>
    </lineage>
</organism>
<dbReference type="Pfam" id="PF13304">
    <property type="entry name" value="AAA_21"/>
    <property type="match status" value="1"/>
</dbReference>
<evidence type="ECO:0000256" key="3">
    <source>
        <dbReference type="ARBA" id="ARBA00022475"/>
    </source>
</evidence>
<dbReference type="Proteomes" id="UP000318102">
    <property type="component" value="Unassembled WGS sequence"/>
</dbReference>
<dbReference type="PANTHER" id="PTHR42771">
    <property type="entry name" value="IRON(3+)-HYDROXAMATE IMPORT ATP-BINDING PROTEIN FHUC"/>
    <property type="match status" value="1"/>
</dbReference>
<comment type="caution">
    <text evidence="9">The sequence shown here is derived from an EMBL/GenBank/DDBJ whole genome shotgun (WGS) entry which is preliminary data.</text>
</comment>
<keyword evidence="6" id="KW-0406">Ion transport</keyword>
<evidence type="ECO:0000259" key="8">
    <source>
        <dbReference type="SMART" id="SM00382"/>
    </source>
</evidence>
<dbReference type="GO" id="GO:0005886">
    <property type="term" value="C:plasma membrane"/>
    <property type="evidence" value="ECO:0007669"/>
    <property type="project" value="UniProtKB-SubCell"/>
</dbReference>
<dbReference type="CDD" id="cd00267">
    <property type="entry name" value="ABC_ATPase"/>
    <property type="match status" value="1"/>
</dbReference>
<dbReference type="OrthoDB" id="9784297at2"/>
<dbReference type="InterPro" id="IPR038729">
    <property type="entry name" value="Rad50/SbcC_AAA"/>
</dbReference>
<keyword evidence="5" id="KW-0408">Iron</keyword>